<dbReference type="EMBL" id="LAZP02000804">
    <property type="protein sequence ID" value="PFH55688.1"/>
    <property type="molecule type" value="Genomic_DNA"/>
</dbReference>
<evidence type="ECO:0008006" key="4">
    <source>
        <dbReference type="Google" id="ProtNLM"/>
    </source>
</evidence>
<accession>A0A2A9P2Y6</accession>
<dbReference type="Proteomes" id="UP000037136">
    <property type="component" value="Unassembled WGS sequence"/>
</dbReference>
<organism evidence="2 3">
    <name type="scientific">Ophiocordyceps unilateralis</name>
    <name type="common">Zombie-ant fungus</name>
    <name type="synonym">Torrubia unilateralis</name>
    <dbReference type="NCBI Taxonomy" id="268505"/>
    <lineage>
        <taxon>Eukaryota</taxon>
        <taxon>Fungi</taxon>
        <taxon>Dikarya</taxon>
        <taxon>Ascomycota</taxon>
        <taxon>Pezizomycotina</taxon>
        <taxon>Sordariomycetes</taxon>
        <taxon>Hypocreomycetidae</taxon>
        <taxon>Hypocreales</taxon>
        <taxon>Ophiocordycipitaceae</taxon>
        <taxon>Ophiocordyceps</taxon>
    </lineage>
</organism>
<proteinExistence type="predicted"/>
<evidence type="ECO:0000313" key="2">
    <source>
        <dbReference type="EMBL" id="PFH55688.1"/>
    </source>
</evidence>
<evidence type="ECO:0000313" key="3">
    <source>
        <dbReference type="Proteomes" id="UP000037136"/>
    </source>
</evidence>
<comment type="caution">
    <text evidence="2">The sequence shown here is derived from an EMBL/GenBank/DDBJ whole genome shotgun (WGS) entry which is preliminary data.</text>
</comment>
<feature type="signal peptide" evidence="1">
    <location>
        <begin position="1"/>
        <end position="16"/>
    </location>
</feature>
<keyword evidence="3" id="KW-1185">Reference proteome</keyword>
<dbReference type="AlphaFoldDB" id="A0A2A9P2Y6"/>
<sequence>MKFFAIVVALATAVSASTEMQNQLSLDIGSLLQQAGPLIKKGQCTAPCFYKVINGLSCENEGIVDTVCNNLDSIAQKTTPCVNKCGIDSNFKNIAFKVSAGLCNKRNSVA</sequence>
<keyword evidence="1" id="KW-0732">Signal</keyword>
<dbReference type="OrthoDB" id="4924937at2759"/>
<evidence type="ECO:0000256" key="1">
    <source>
        <dbReference type="SAM" id="SignalP"/>
    </source>
</evidence>
<gene>
    <name evidence="2" type="ORF">XA68_17818</name>
</gene>
<protein>
    <recommendedName>
        <fullName evidence="4">Extracellular membrane protein CFEM domain-containing protein</fullName>
    </recommendedName>
</protein>
<reference evidence="2 3" key="1">
    <citation type="journal article" date="2015" name="BMC Genomics">
        <title>Gene expression during zombie ant biting behavior reflects the complexity underlying fungal parasitic behavioral manipulation.</title>
        <authorList>
            <person name="de Bekker C."/>
            <person name="Ohm R.A."/>
            <person name="Loreto R.G."/>
            <person name="Sebastian A."/>
            <person name="Albert I."/>
            <person name="Merrow M."/>
            <person name="Brachmann A."/>
            <person name="Hughes D.P."/>
        </authorList>
    </citation>
    <scope>NUCLEOTIDE SEQUENCE [LARGE SCALE GENOMIC DNA]</scope>
    <source>
        <strain evidence="2 3">SC16a</strain>
    </source>
</reference>
<name>A0A2A9P2Y6_OPHUN</name>
<feature type="chain" id="PRO_5012270367" description="Extracellular membrane protein CFEM domain-containing protein" evidence="1">
    <location>
        <begin position="17"/>
        <end position="110"/>
    </location>
</feature>
<reference evidence="2 3" key="2">
    <citation type="journal article" date="2017" name="Sci. Rep.">
        <title>Ant-infecting Ophiocordyceps genomes reveal a high diversity of potential behavioral manipulation genes and a possible major role for enterotoxins.</title>
        <authorList>
            <person name="de Bekker C."/>
            <person name="Ohm R.A."/>
            <person name="Evans H.C."/>
            <person name="Brachmann A."/>
            <person name="Hughes D.P."/>
        </authorList>
    </citation>
    <scope>NUCLEOTIDE SEQUENCE [LARGE SCALE GENOMIC DNA]</scope>
    <source>
        <strain evidence="2 3">SC16a</strain>
    </source>
</reference>